<evidence type="ECO:0000313" key="2">
    <source>
        <dbReference type="EMBL" id="KRX13579.1"/>
    </source>
</evidence>
<sequence>MPDEFPQETFPQEAAGRLHSPSSRPLPDSFPGRSGIGDVDLSRLPKPFALELDIPSTAARASPDKLDSKYENFEASSKSVRLWTHPWKRSQNTGNSSTSPENTGIFSSGSLSFTLVLLLLRGPRSLELAEQSDKEPSICRILARASRQAIWVRSESATQCLAS</sequence>
<accession>A0A0V0RGH1</accession>
<organism evidence="2 3">
    <name type="scientific">Trichinella nelsoni</name>
    <dbReference type="NCBI Taxonomy" id="6336"/>
    <lineage>
        <taxon>Eukaryota</taxon>
        <taxon>Metazoa</taxon>
        <taxon>Ecdysozoa</taxon>
        <taxon>Nematoda</taxon>
        <taxon>Enoplea</taxon>
        <taxon>Dorylaimia</taxon>
        <taxon>Trichinellida</taxon>
        <taxon>Trichinellidae</taxon>
        <taxon>Trichinella</taxon>
    </lineage>
</organism>
<keyword evidence="3" id="KW-1185">Reference proteome</keyword>
<reference evidence="2 3" key="1">
    <citation type="submission" date="2015-01" db="EMBL/GenBank/DDBJ databases">
        <title>Evolution of Trichinella species and genotypes.</title>
        <authorList>
            <person name="Korhonen P.K."/>
            <person name="Edoardo P."/>
            <person name="Giuseppe L.R."/>
            <person name="Gasser R.B."/>
        </authorList>
    </citation>
    <scope>NUCLEOTIDE SEQUENCE [LARGE SCALE GENOMIC DNA]</scope>
    <source>
        <strain evidence="2">ISS37</strain>
    </source>
</reference>
<dbReference type="EMBL" id="JYDL01000193">
    <property type="protein sequence ID" value="KRX13579.1"/>
    <property type="molecule type" value="Genomic_DNA"/>
</dbReference>
<protein>
    <submittedName>
        <fullName evidence="2">Uncharacterized protein</fullName>
    </submittedName>
</protein>
<evidence type="ECO:0000313" key="3">
    <source>
        <dbReference type="Proteomes" id="UP000054630"/>
    </source>
</evidence>
<dbReference type="Proteomes" id="UP000054630">
    <property type="component" value="Unassembled WGS sequence"/>
</dbReference>
<evidence type="ECO:0000256" key="1">
    <source>
        <dbReference type="SAM" id="MobiDB-lite"/>
    </source>
</evidence>
<dbReference type="AlphaFoldDB" id="A0A0V0RGH1"/>
<comment type="caution">
    <text evidence="2">The sequence shown here is derived from an EMBL/GenBank/DDBJ whole genome shotgun (WGS) entry which is preliminary data.</text>
</comment>
<name>A0A0V0RGH1_9BILA</name>
<proteinExistence type="predicted"/>
<gene>
    <name evidence="2" type="ORF">T07_2791</name>
</gene>
<feature type="region of interest" description="Disordered" evidence="1">
    <location>
        <begin position="1"/>
        <end position="38"/>
    </location>
</feature>